<dbReference type="Gene3D" id="3.20.20.140">
    <property type="entry name" value="Metal-dependent hydrolases"/>
    <property type="match status" value="1"/>
</dbReference>
<dbReference type="OrthoDB" id="7392499at2759"/>
<feature type="binding site" evidence="13">
    <location>
        <position position="840"/>
    </location>
    <ligand>
        <name>Mg(2+)</name>
        <dbReference type="ChEBI" id="CHEBI:18420"/>
    </ligand>
</feature>
<dbReference type="GO" id="GO:0016810">
    <property type="term" value="F:hydrolase activity, acting on carbon-nitrogen (but not peptide) bonds"/>
    <property type="evidence" value="ECO:0007669"/>
    <property type="project" value="InterPro"/>
</dbReference>
<dbReference type="FunFam" id="1.10.60.40:FF:000002">
    <property type="entry name" value="Alkaline phosphatase"/>
    <property type="match status" value="1"/>
</dbReference>
<evidence type="ECO:0000256" key="7">
    <source>
        <dbReference type="ARBA" id="ARBA00022801"/>
    </source>
</evidence>
<evidence type="ECO:0000256" key="11">
    <source>
        <dbReference type="ARBA" id="ARBA00023136"/>
    </source>
</evidence>
<accession>A0A7H8QHT0</accession>
<feature type="binding site" evidence="13">
    <location>
        <position position="889"/>
    </location>
    <ligand>
        <name>Zn(2+)</name>
        <dbReference type="ChEBI" id="CHEBI:29105"/>
        <label>2</label>
    </ligand>
</feature>
<feature type="binding site" evidence="13">
    <location>
        <position position="888"/>
    </location>
    <ligand>
        <name>Zn(2+)</name>
        <dbReference type="ChEBI" id="CHEBI:29105"/>
        <label>2</label>
    </ligand>
</feature>
<evidence type="ECO:0000313" key="18">
    <source>
        <dbReference type="EMBL" id="QKX53548.1"/>
    </source>
</evidence>
<comment type="cofactor">
    <cofactor evidence="13">
        <name>Mg(2+)</name>
        <dbReference type="ChEBI" id="CHEBI:18420"/>
    </cofactor>
    <text evidence="13">Binds 1 Mg(2+) ion.</text>
</comment>
<keyword evidence="9 13" id="KW-0460">Magnesium</keyword>
<dbReference type="PANTHER" id="PTHR11596">
    <property type="entry name" value="ALKALINE PHOSPHATASE"/>
    <property type="match status" value="1"/>
</dbReference>
<dbReference type="InterPro" id="IPR017850">
    <property type="entry name" value="Alkaline_phosphatase_core_sf"/>
</dbReference>
<proteinExistence type="inferred from homology"/>
<evidence type="ECO:0000256" key="5">
    <source>
        <dbReference type="ARBA" id="ARBA00022692"/>
    </source>
</evidence>
<dbReference type="InterPro" id="IPR011059">
    <property type="entry name" value="Metal-dep_hydrolase_composite"/>
</dbReference>
<dbReference type="GeneID" id="55988140"/>
<sequence>MPSRILLQNATILIPSGEPNDYVVPLQGHSLLIEDNKISQISPHISPTAGTDVIDCTGKIISPGFIDTHHHVWQTQLKGRHANQTLLEYIPSGNMQQTNYSPEDVFWGELGGCLEAVDAGTTTVVDHAHMNVSPAHTSNAIEATVSSGIRSVFCYTPTMRIKKFQPDMALDGGLLDDWVLEHMKYLGAAAPFGNGRVQLGLAFDGYMLPKEQVVSLYNQARSIGVQVITSHFVPGYFDNVSLIETLEAYGLLRSDILLSHANIMTQSEIEKLTQAKARISSTPGTELQMGHGDIVCFQKGCLDISSLGVDCHSSMSGDMVSQMRLALQHERSRRNKEIISQGKRVRSLNIYVQDVFRLGTIQGARAVHMEDKLGSIEVGKLADLVIFDGSSPGMVCAPEQDPVAAIVLHSSVRDVDTVIIDGTVRKREGKLDSVSINPSLKGVAIPPQTVGWNHIARELVSSRKRIEDAIAKANANEPEALVEALMKFRRLDENKFKMPREEPLLAPRQSSEGSSLRSEDEEDALLTGERIARSEQRGWPFWRQVGLFTWSLIATVAIIILAVTYQHQLTTQPGSDGLTWGPGGKPSGKRNVIFMVSDGMGPSSLSLTRSFRQLEQGLPLDDTLVLDKHHVGSSRTRSSSSLVTDSAAGATAFSCGLKSYNGAISVLPNHTACGTVLEAAHLAGYKTGLVVTTRITDATPACFASHANRREYEDLIAEQEIGEHPLGRVVDLILGGGRCHFLPQNAEGGCRADDRDLIEAAKDNGFNYVNDRTGFDGLENGQGVKLPLLGLFAEKDIPFEIDRRHANDVYPSLDEMARTALTALSKATEDSDKGFFIMIEGSRIDHAGHGNDPAAQVHEVLAYDRTFAAVLDFIEKDDTPTVLVSTSDHETGGLAIGRQLHKAYPEYKWLPDVLAKATYSSEYLEKQLNEYLAMDGANKSSKKQRSYVREELLKNGLGIEDATDEEVDSLLIPDDEQPPKYILADMISRRAQIGWSTHGHSGADVNIYASSTKDAWPLVGNHENTEVGNFLASFLDLDVDAVTAKLQEQASLSWMGDQLGADIRVEQLDSYHGDFRKRGEDCGCGAH</sequence>
<feature type="binding site" evidence="13">
    <location>
        <position position="598"/>
    </location>
    <ligand>
        <name>Mg(2+)</name>
        <dbReference type="ChEBI" id="CHEBI:18420"/>
    </ligand>
</feature>
<dbReference type="InterPro" id="IPR032466">
    <property type="entry name" value="Metal_Hydrolase"/>
</dbReference>
<evidence type="ECO:0000313" key="19">
    <source>
        <dbReference type="Proteomes" id="UP000509510"/>
    </source>
</evidence>
<dbReference type="Proteomes" id="UP000509510">
    <property type="component" value="Chromosome I"/>
</dbReference>
<evidence type="ECO:0000256" key="13">
    <source>
        <dbReference type="PIRSR" id="PIRSR601952-2"/>
    </source>
</evidence>
<evidence type="ECO:0000256" key="15">
    <source>
        <dbReference type="RuleBase" id="RU003947"/>
    </source>
</evidence>
<dbReference type="RefSeq" id="XP_035339727.1">
    <property type="nucleotide sequence ID" value="XM_035483834.1"/>
</dbReference>
<keyword evidence="19" id="KW-1185">Reference proteome</keyword>
<protein>
    <recommendedName>
        <fullName evidence="3 15">Alkaline phosphatase</fullName>
        <ecNumber evidence="3 15">3.1.3.1</ecNumber>
    </recommendedName>
</protein>
<dbReference type="InterPro" id="IPR006680">
    <property type="entry name" value="Amidohydro-rel"/>
</dbReference>
<dbReference type="PANTHER" id="PTHR11596:SF5">
    <property type="entry name" value="ALKALINE PHOSPHATASE"/>
    <property type="match status" value="1"/>
</dbReference>
<reference evidence="19" key="1">
    <citation type="submission" date="2020-06" db="EMBL/GenBank/DDBJ databases">
        <title>A chromosome-scale genome assembly of Talaromyces rugulosus W13939.</title>
        <authorList>
            <person name="Wang B."/>
            <person name="Guo L."/>
            <person name="Ye K."/>
            <person name="Wang L."/>
        </authorList>
    </citation>
    <scope>NUCLEOTIDE SEQUENCE [LARGE SCALE GENOMIC DNA]</scope>
    <source>
        <strain evidence="19">W13939</strain>
    </source>
</reference>
<evidence type="ECO:0000259" key="17">
    <source>
        <dbReference type="Pfam" id="PF01979"/>
    </source>
</evidence>
<evidence type="ECO:0000256" key="8">
    <source>
        <dbReference type="ARBA" id="ARBA00022833"/>
    </source>
</evidence>
<keyword evidence="5" id="KW-0812">Transmembrane</keyword>
<dbReference type="EMBL" id="CP055898">
    <property type="protein sequence ID" value="QKX53548.1"/>
    <property type="molecule type" value="Genomic_DNA"/>
</dbReference>
<gene>
    <name evidence="18" type="ORF">TRUGW13939_00627</name>
</gene>
<keyword evidence="10" id="KW-1133">Transmembrane helix</keyword>
<evidence type="ECO:0000256" key="16">
    <source>
        <dbReference type="SAM" id="MobiDB-lite"/>
    </source>
</evidence>
<dbReference type="PRINTS" id="PR00113">
    <property type="entry name" value="ALKPHPHTASE"/>
</dbReference>
<dbReference type="SUPFAM" id="SSF51338">
    <property type="entry name" value="Composite domain of metallo-dependent hydrolases"/>
    <property type="match status" value="1"/>
</dbReference>
<feature type="binding site" evidence="13">
    <location>
        <position position="598"/>
    </location>
    <ligand>
        <name>Zn(2+)</name>
        <dbReference type="ChEBI" id="CHEBI:29105"/>
        <label>2</label>
    </ligand>
</feature>
<keyword evidence="6 13" id="KW-0479">Metal-binding</keyword>
<feature type="binding site" evidence="13">
    <location>
        <position position="699"/>
    </location>
    <ligand>
        <name>Mg(2+)</name>
        <dbReference type="ChEBI" id="CHEBI:18420"/>
    </ligand>
</feature>
<evidence type="ECO:0000256" key="9">
    <source>
        <dbReference type="ARBA" id="ARBA00022842"/>
    </source>
</evidence>
<name>A0A7H8QHT0_TALRU</name>
<comment type="catalytic activity">
    <reaction evidence="15">
        <text>a phosphate monoester + H2O = an alcohol + phosphate</text>
        <dbReference type="Rhea" id="RHEA:15017"/>
        <dbReference type="ChEBI" id="CHEBI:15377"/>
        <dbReference type="ChEBI" id="CHEBI:30879"/>
        <dbReference type="ChEBI" id="CHEBI:43474"/>
        <dbReference type="ChEBI" id="CHEBI:67140"/>
        <dbReference type="EC" id="3.1.3.1"/>
    </reaction>
</comment>
<keyword evidence="11" id="KW-0472">Membrane</keyword>
<dbReference type="AlphaFoldDB" id="A0A7H8QHT0"/>
<dbReference type="GO" id="GO:0000329">
    <property type="term" value="C:fungal-type vacuole membrane"/>
    <property type="evidence" value="ECO:0007669"/>
    <property type="project" value="TreeGrafter"/>
</dbReference>
<keyword evidence="8 13" id="KW-0862">Zinc</keyword>
<dbReference type="Gene3D" id="1.10.60.40">
    <property type="match status" value="1"/>
</dbReference>
<dbReference type="GO" id="GO:0004035">
    <property type="term" value="F:alkaline phosphatase activity"/>
    <property type="evidence" value="ECO:0007669"/>
    <property type="project" value="UniProtKB-EC"/>
</dbReference>
<feature type="domain" description="Amidohydrolase-related" evidence="17">
    <location>
        <begin position="60"/>
        <end position="424"/>
    </location>
</feature>
<evidence type="ECO:0000256" key="14">
    <source>
        <dbReference type="RuleBase" id="RU003946"/>
    </source>
</evidence>
<feature type="binding site" evidence="13">
    <location>
        <position position="849"/>
    </location>
    <ligand>
        <name>Zn(2+)</name>
        <dbReference type="ChEBI" id="CHEBI:29105"/>
        <label>2</label>
    </ligand>
</feature>
<dbReference type="SMART" id="SM00098">
    <property type="entry name" value="alkPPc"/>
    <property type="match status" value="1"/>
</dbReference>
<comment type="subcellular location">
    <subcellularLocation>
        <location evidence="1">Membrane</location>
        <topology evidence="1">Single-pass membrane protein</topology>
    </subcellularLocation>
</comment>
<comment type="cofactor">
    <cofactor evidence="13">
        <name>Zn(2+)</name>
        <dbReference type="ChEBI" id="CHEBI:29105"/>
    </cofactor>
    <text evidence="13">Binds 2 Zn(2+) ions.</text>
</comment>
<evidence type="ECO:0000256" key="2">
    <source>
        <dbReference type="ARBA" id="ARBA00005984"/>
    </source>
</evidence>
<dbReference type="SUPFAM" id="SSF53649">
    <property type="entry name" value="Alkaline phosphatase-like"/>
    <property type="match status" value="1"/>
</dbReference>
<dbReference type="SUPFAM" id="SSF51556">
    <property type="entry name" value="Metallo-dependent hydrolases"/>
    <property type="match status" value="1"/>
</dbReference>
<dbReference type="Pfam" id="PF00245">
    <property type="entry name" value="Alk_phosphatase"/>
    <property type="match status" value="1"/>
</dbReference>
<dbReference type="EC" id="3.1.3.1" evidence="3 15"/>
<dbReference type="InterPro" id="IPR001952">
    <property type="entry name" value="Alkaline_phosphatase"/>
</dbReference>
<dbReference type="Gene3D" id="2.30.40.10">
    <property type="entry name" value="Urease, subunit C, domain 1"/>
    <property type="match status" value="1"/>
</dbReference>
<feature type="active site" description="Phosphoserine intermediate" evidence="12">
    <location>
        <position position="646"/>
    </location>
</feature>
<feature type="region of interest" description="Disordered" evidence="16">
    <location>
        <begin position="499"/>
        <end position="523"/>
    </location>
</feature>
<dbReference type="KEGG" id="trg:TRUGW13939_00627"/>
<dbReference type="GO" id="GO:0046872">
    <property type="term" value="F:metal ion binding"/>
    <property type="evidence" value="ECO:0007669"/>
    <property type="project" value="UniProtKB-KW"/>
</dbReference>
<dbReference type="InterPro" id="IPR018299">
    <property type="entry name" value="Alkaline_phosphatase_AS"/>
</dbReference>
<feature type="binding site" evidence="13">
    <location>
        <position position="845"/>
    </location>
    <ligand>
        <name>Zn(2+)</name>
        <dbReference type="ChEBI" id="CHEBI:29105"/>
        <label>2</label>
    </ligand>
</feature>
<evidence type="ECO:0000256" key="1">
    <source>
        <dbReference type="ARBA" id="ARBA00004167"/>
    </source>
</evidence>
<dbReference type="CDD" id="cd16012">
    <property type="entry name" value="ALP"/>
    <property type="match status" value="1"/>
</dbReference>
<evidence type="ECO:0000256" key="6">
    <source>
        <dbReference type="ARBA" id="ARBA00022723"/>
    </source>
</evidence>
<evidence type="ECO:0000256" key="4">
    <source>
        <dbReference type="ARBA" id="ARBA00022553"/>
    </source>
</evidence>
<keyword evidence="4" id="KW-0597">Phosphoprotein</keyword>
<organism evidence="18 19">
    <name type="scientific">Talaromyces rugulosus</name>
    <name type="common">Penicillium rugulosum</name>
    <dbReference type="NCBI Taxonomy" id="121627"/>
    <lineage>
        <taxon>Eukaryota</taxon>
        <taxon>Fungi</taxon>
        <taxon>Dikarya</taxon>
        <taxon>Ascomycota</taxon>
        <taxon>Pezizomycotina</taxon>
        <taxon>Eurotiomycetes</taxon>
        <taxon>Eurotiomycetidae</taxon>
        <taxon>Eurotiales</taxon>
        <taxon>Trichocomaceae</taxon>
        <taxon>Talaromyces</taxon>
        <taxon>Talaromyces sect. Islandici</taxon>
    </lineage>
</organism>
<comment type="similarity">
    <text evidence="2 14">Belongs to the alkaline phosphatase family.</text>
</comment>
<dbReference type="PROSITE" id="PS00123">
    <property type="entry name" value="ALKALINE_PHOSPHATASE"/>
    <property type="match status" value="1"/>
</dbReference>
<feature type="binding site" evidence="13">
    <location>
        <position position="697"/>
    </location>
    <ligand>
        <name>Mg(2+)</name>
        <dbReference type="ChEBI" id="CHEBI:18420"/>
    </ligand>
</feature>
<feature type="binding site" evidence="13">
    <location>
        <position position="1000"/>
    </location>
    <ligand>
        <name>Zn(2+)</name>
        <dbReference type="ChEBI" id="CHEBI:29105"/>
        <label>2</label>
    </ligand>
</feature>
<evidence type="ECO:0000256" key="12">
    <source>
        <dbReference type="PIRSR" id="PIRSR601952-1"/>
    </source>
</evidence>
<dbReference type="Gene3D" id="3.40.720.10">
    <property type="entry name" value="Alkaline Phosphatase, subunit A"/>
    <property type="match status" value="1"/>
</dbReference>
<dbReference type="FunFam" id="3.40.720.10:FF:000063">
    <property type="entry name" value="Alkaline phosphatase"/>
    <property type="match status" value="1"/>
</dbReference>
<keyword evidence="7 15" id="KW-0378">Hydrolase</keyword>
<evidence type="ECO:0000256" key="3">
    <source>
        <dbReference type="ARBA" id="ARBA00012647"/>
    </source>
</evidence>
<evidence type="ECO:0000256" key="10">
    <source>
        <dbReference type="ARBA" id="ARBA00022989"/>
    </source>
</evidence>
<dbReference type="Pfam" id="PF01979">
    <property type="entry name" value="Amidohydro_1"/>
    <property type="match status" value="1"/>
</dbReference>